<feature type="domain" description="Acyl-CoA dehydrogenase/oxidase N-terminal" evidence="8">
    <location>
        <begin position="6"/>
        <end position="111"/>
    </location>
</feature>
<organism evidence="9 10">
    <name type="scientific">Anaerobacterium chartisolvens</name>
    <dbReference type="NCBI Taxonomy" id="1297424"/>
    <lineage>
        <taxon>Bacteria</taxon>
        <taxon>Bacillati</taxon>
        <taxon>Bacillota</taxon>
        <taxon>Clostridia</taxon>
        <taxon>Eubacteriales</taxon>
        <taxon>Oscillospiraceae</taxon>
        <taxon>Anaerobacterium</taxon>
    </lineage>
</organism>
<comment type="caution">
    <text evidence="9">The sequence shown here is derived from an EMBL/GenBank/DDBJ whole genome shotgun (WGS) entry which is preliminary data.</text>
</comment>
<dbReference type="SUPFAM" id="SSF56645">
    <property type="entry name" value="Acyl-CoA dehydrogenase NM domain-like"/>
    <property type="match status" value="1"/>
</dbReference>
<dbReference type="GO" id="GO:0050660">
    <property type="term" value="F:flavin adenine dinucleotide binding"/>
    <property type="evidence" value="ECO:0007669"/>
    <property type="project" value="InterPro"/>
</dbReference>
<feature type="domain" description="Acyl-CoA oxidase/dehydrogenase middle" evidence="7">
    <location>
        <begin position="129"/>
        <end position="217"/>
    </location>
</feature>
<sequence length="383" mass="43158">MYLFNEQENEIKNLIKKFVLENIEPNANERINSRIFPKDILYELGRLGYYGMIINEEYDGINMDAVSCMLVINEISKSDPSIGHILAGLNFGVCFPVQLFGTQQQKNDYLVSSMKKFKIGVLAFNEPDGAGMGQINTIAEEDGDYFIINGVKSMITNASIADYGLIFAKTRDKVTGNERYNIFIIDIKDNNAISLGKEEETMGLQSLKIADIHLSNVRAHKSCILGSDGDGFKIILKSMELMRIANSAVALGIAQRAYDETVNYTKIRKIDALPMIELQNVQFKLADIRTELAVMELSTFYTAQLFDQNPGNVKYYSSISKYFVTEKAKEICDKCLQLFGGYGYIRGYIIERLYRDIRIMTILGGTSEALQSFIAYGITQEDL</sequence>
<evidence type="ECO:0000256" key="1">
    <source>
        <dbReference type="ARBA" id="ARBA00001974"/>
    </source>
</evidence>
<evidence type="ECO:0000256" key="2">
    <source>
        <dbReference type="ARBA" id="ARBA00009347"/>
    </source>
</evidence>
<comment type="cofactor">
    <cofactor evidence="1 5">
        <name>FAD</name>
        <dbReference type="ChEBI" id="CHEBI:57692"/>
    </cofactor>
</comment>
<evidence type="ECO:0000259" key="6">
    <source>
        <dbReference type="Pfam" id="PF00441"/>
    </source>
</evidence>
<reference evidence="9 10" key="1">
    <citation type="submission" date="2018-07" db="EMBL/GenBank/DDBJ databases">
        <title>Genomic Encyclopedia of Type Strains, Phase IV (KMG-IV): sequencing the most valuable type-strain genomes for metagenomic binning, comparative biology and taxonomic classification.</title>
        <authorList>
            <person name="Goeker M."/>
        </authorList>
    </citation>
    <scope>NUCLEOTIDE SEQUENCE [LARGE SCALE GENOMIC DNA]</scope>
    <source>
        <strain evidence="9 10">DSM 27016</strain>
    </source>
</reference>
<dbReference type="Gene3D" id="1.20.140.10">
    <property type="entry name" value="Butyryl-CoA Dehydrogenase, subunit A, domain 3"/>
    <property type="match status" value="1"/>
</dbReference>
<dbReference type="Pfam" id="PF02771">
    <property type="entry name" value="Acyl-CoA_dh_N"/>
    <property type="match status" value="1"/>
</dbReference>
<dbReference type="InterPro" id="IPR006091">
    <property type="entry name" value="Acyl-CoA_Oxase/DH_mid-dom"/>
</dbReference>
<dbReference type="EMBL" id="QPJT01000011">
    <property type="protein sequence ID" value="RCX16332.1"/>
    <property type="molecule type" value="Genomic_DNA"/>
</dbReference>
<dbReference type="OrthoDB" id="9802447at2"/>
<dbReference type="Gene3D" id="1.10.540.10">
    <property type="entry name" value="Acyl-CoA dehydrogenase/oxidase, N-terminal domain"/>
    <property type="match status" value="1"/>
</dbReference>
<comment type="similarity">
    <text evidence="2 5">Belongs to the acyl-CoA dehydrogenase family.</text>
</comment>
<dbReference type="PANTHER" id="PTHR43884">
    <property type="entry name" value="ACYL-COA DEHYDROGENASE"/>
    <property type="match status" value="1"/>
</dbReference>
<dbReference type="SUPFAM" id="SSF47203">
    <property type="entry name" value="Acyl-CoA dehydrogenase C-terminal domain-like"/>
    <property type="match status" value="1"/>
</dbReference>
<dbReference type="Pfam" id="PF00441">
    <property type="entry name" value="Acyl-CoA_dh_1"/>
    <property type="match status" value="1"/>
</dbReference>
<evidence type="ECO:0000256" key="5">
    <source>
        <dbReference type="RuleBase" id="RU362125"/>
    </source>
</evidence>
<keyword evidence="10" id="KW-1185">Reference proteome</keyword>
<evidence type="ECO:0000259" key="7">
    <source>
        <dbReference type="Pfam" id="PF02770"/>
    </source>
</evidence>
<evidence type="ECO:0000256" key="3">
    <source>
        <dbReference type="ARBA" id="ARBA00022630"/>
    </source>
</evidence>
<evidence type="ECO:0000313" key="10">
    <source>
        <dbReference type="Proteomes" id="UP000253034"/>
    </source>
</evidence>
<dbReference type="Proteomes" id="UP000253034">
    <property type="component" value="Unassembled WGS sequence"/>
</dbReference>
<keyword evidence="3 5" id="KW-0285">Flavoprotein</keyword>
<accession>A0A369B457</accession>
<gene>
    <name evidence="9" type="ORF">DFR58_11177</name>
</gene>
<keyword evidence="5" id="KW-0560">Oxidoreductase</keyword>
<dbReference type="PANTHER" id="PTHR43884:SF12">
    <property type="entry name" value="ISOVALERYL-COA DEHYDROGENASE, MITOCHONDRIAL-RELATED"/>
    <property type="match status" value="1"/>
</dbReference>
<dbReference type="InterPro" id="IPR013786">
    <property type="entry name" value="AcylCoA_DH/ox_N"/>
</dbReference>
<name>A0A369B457_9FIRM</name>
<dbReference type="Pfam" id="PF02770">
    <property type="entry name" value="Acyl-CoA_dh_M"/>
    <property type="match status" value="1"/>
</dbReference>
<dbReference type="InterPro" id="IPR046373">
    <property type="entry name" value="Acyl-CoA_Oxase/DH_mid-dom_sf"/>
</dbReference>
<dbReference type="InterPro" id="IPR009075">
    <property type="entry name" value="AcylCo_DH/oxidase_C"/>
</dbReference>
<proteinExistence type="inferred from homology"/>
<dbReference type="Gene3D" id="2.40.110.10">
    <property type="entry name" value="Butyryl-CoA Dehydrogenase, subunit A, domain 2"/>
    <property type="match status" value="1"/>
</dbReference>
<dbReference type="RefSeq" id="WP_114297885.1">
    <property type="nucleotide sequence ID" value="NZ_QPJT01000011.1"/>
</dbReference>
<evidence type="ECO:0000313" key="9">
    <source>
        <dbReference type="EMBL" id="RCX16332.1"/>
    </source>
</evidence>
<dbReference type="AlphaFoldDB" id="A0A369B457"/>
<dbReference type="InterPro" id="IPR009100">
    <property type="entry name" value="AcylCoA_DH/oxidase_NM_dom_sf"/>
</dbReference>
<dbReference type="InterPro" id="IPR037069">
    <property type="entry name" value="AcylCoA_DH/ox_N_sf"/>
</dbReference>
<feature type="domain" description="Acyl-CoA dehydrogenase/oxidase C-terminal" evidence="6">
    <location>
        <begin position="229"/>
        <end position="376"/>
    </location>
</feature>
<evidence type="ECO:0000259" key="8">
    <source>
        <dbReference type="Pfam" id="PF02771"/>
    </source>
</evidence>
<keyword evidence="4 5" id="KW-0274">FAD</keyword>
<dbReference type="GO" id="GO:0003995">
    <property type="term" value="F:acyl-CoA dehydrogenase activity"/>
    <property type="evidence" value="ECO:0007669"/>
    <property type="project" value="TreeGrafter"/>
</dbReference>
<evidence type="ECO:0000256" key="4">
    <source>
        <dbReference type="ARBA" id="ARBA00022827"/>
    </source>
</evidence>
<protein>
    <submittedName>
        <fullName evidence="9">Alkylation response protein AidB-like acyl-CoA dehydrogenase</fullName>
    </submittedName>
</protein>
<dbReference type="InterPro" id="IPR036250">
    <property type="entry name" value="AcylCo_DH-like_C"/>
</dbReference>